<evidence type="ECO:0000313" key="4">
    <source>
        <dbReference type="Proteomes" id="UP000198211"/>
    </source>
</evidence>
<dbReference type="AlphaFoldDB" id="A0A225UEL6"/>
<evidence type="ECO:0000259" key="2">
    <source>
        <dbReference type="Pfam" id="PF19259"/>
    </source>
</evidence>
<name>A0A225UEL6_9STRA</name>
<accession>A0A225UEL6</accession>
<feature type="region of interest" description="Disordered" evidence="1">
    <location>
        <begin position="98"/>
        <end position="117"/>
    </location>
</feature>
<dbReference type="Proteomes" id="UP000198211">
    <property type="component" value="Unassembled WGS sequence"/>
</dbReference>
<proteinExistence type="predicted"/>
<evidence type="ECO:0000256" key="1">
    <source>
        <dbReference type="SAM" id="MobiDB-lite"/>
    </source>
</evidence>
<organism evidence="3 4">
    <name type="scientific">Phytophthora megakarya</name>
    <dbReference type="NCBI Taxonomy" id="4795"/>
    <lineage>
        <taxon>Eukaryota</taxon>
        <taxon>Sar</taxon>
        <taxon>Stramenopiles</taxon>
        <taxon>Oomycota</taxon>
        <taxon>Peronosporomycetes</taxon>
        <taxon>Peronosporales</taxon>
        <taxon>Peronosporaceae</taxon>
        <taxon>Phytophthora</taxon>
    </lineage>
</organism>
<feature type="non-terminal residue" evidence="3">
    <location>
        <position position="268"/>
    </location>
</feature>
<gene>
    <name evidence="3" type="ORF">PHMEG_00040049</name>
</gene>
<dbReference type="EMBL" id="NBNE01020357">
    <property type="protein sequence ID" value="OWY91391.1"/>
    <property type="molecule type" value="Genomic_DNA"/>
</dbReference>
<keyword evidence="4" id="KW-1185">Reference proteome</keyword>
<comment type="caution">
    <text evidence="3">The sequence shown here is derived from an EMBL/GenBank/DDBJ whole genome shotgun (WGS) entry which is preliminary data.</text>
</comment>
<dbReference type="OrthoDB" id="129314at2759"/>
<sequence length="268" mass="31377">MARNRSPNPRPRQQRRRREDDTAADAAAETENGEQAPTDGNSRPAASHPTPPSTEDTMAMMRQMFEYMNTTQRQNQEQMSQMLQQQVLLQQQMLQAHVAAQKPQKKKGNPPQFNGETSDDLELWLFSTEQYYSNYSEEMQCESSEFVNTIFDNSDPTAQTWYRYFKVSLGEQPATWATFKRCICERFREADNQHKLLSRLHNLRWSGSQHSYTTKFLHLLSQLDSELPESVKRWYYQQNLRPETNAFVSQNVPSTLKEVSELAERYED</sequence>
<feature type="region of interest" description="Disordered" evidence="1">
    <location>
        <begin position="1"/>
        <end position="56"/>
    </location>
</feature>
<protein>
    <recommendedName>
        <fullName evidence="2">Ty3 transposon capsid-like protein domain-containing protein</fullName>
    </recommendedName>
</protein>
<evidence type="ECO:0000313" key="3">
    <source>
        <dbReference type="EMBL" id="OWY91391.1"/>
    </source>
</evidence>
<feature type="domain" description="Ty3 transposon capsid-like protein" evidence="2">
    <location>
        <begin position="156"/>
        <end position="266"/>
    </location>
</feature>
<dbReference type="InterPro" id="IPR045358">
    <property type="entry name" value="Ty3_capsid"/>
</dbReference>
<reference evidence="4" key="1">
    <citation type="submission" date="2017-03" db="EMBL/GenBank/DDBJ databases">
        <title>Phytopthora megakarya and P. palmivora, two closely related causual agents of cacao black pod achieved similar genome size and gene model numbers by different mechanisms.</title>
        <authorList>
            <person name="Ali S."/>
            <person name="Shao J."/>
            <person name="Larry D.J."/>
            <person name="Kronmiller B."/>
            <person name="Shen D."/>
            <person name="Strem M.D."/>
            <person name="Melnick R.L."/>
            <person name="Guiltinan M.J."/>
            <person name="Tyler B.M."/>
            <person name="Meinhardt L.W."/>
            <person name="Bailey B.A."/>
        </authorList>
    </citation>
    <scope>NUCLEOTIDE SEQUENCE [LARGE SCALE GENOMIC DNA]</scope>
    <source>
        <strain evidence="4">zdho120</strain>
    </source>
</reference>
<dbReference type="Pfam" id="PF19259">
    <property type="entry name" value="Ty3_capsid"/>
    <property type="match status" value="1"/>
</dbReference>